<evidence type="ECO:0000313" key="1">
    <source>
        <dbReference type="EMBL" id="KAF5323511.1"/>
    </source>
</evidence>
<dbReference type="AlphaFoldDB" id="A0A8H5BI00"/>
<dbReference type="InterPro" id="IPR052413">
    <property type="entry name" value="SUR7_domain"/>
</dbReference>
<name>A0A8H5BI00_9AGAR</name>
<dbReference type="InterPro" id="IPR009571">
    <property type="entry name" value="SUR7/Rim9-like_fungi"/>
</dbReference>
<dbReference type="PANTHER" id="PTHR28019:SF2">
    <property type="entry name" value="CELL MEMBRANE PROTEIN YLR413W-RELATED"/>
    <property type="match status" value="1"/>
</dbReference>
<dbReference type="Proteomes" id="UP000541558">
    <property type="component" value="Unassembled WGS sequence"/>
</dbReference>
<gene>
    <name evidence="1" type="ORF">D9611_005817</name>
</gene>
<evidence type="ECO:0000313" key="2">
    <source>
        <dbReference type="Proteomes" id="UP000541558"/>
    </source>
</evidence>
<sequence length="265" mass="28819">MRMRLRGELCIGAASVLSFISLLLLIFVHVAQINTSNVPRKLYMAELNVSGYGRALEFALKNPIYGLYTNNASAPLALEAGLRQTYRFGLYSRCAYINETAGNCNDHTTGQQFQPLLAISSDVPNNYSFISRNFLDSVKFNGFGNSKYTGQSTKAAYWMILLGTVCAALALLTGILKNNYTFLISTLFSVAGSFLLLIGASIWTVVVKRTEDVNGRTLVSDVTGGTELLGITMTLGPALSLLWGAFGALLLSVIPYMISCCTWRG</sequence>
<dbReference type="OrthoDB" id="3349852at2759"/>
<keyword evidence="2" id="KW-1185">Reference proteome</keyword>
<dbReference type="Gene3D" id="1.20.140.150">
    <property type="match status" value="1"/>
</dbReference>
<dbReference type="EMBL" id="JAACJK010000166">
    <property type="protein sequence ID" value="KAF5323511.1"/>
    <property type="molecule type" value="Genomic_DNA"/>
</dbReference>
<reference evidence="1 2" key="1">
    <citation type="journal article" date="2020" name="ISME J.">
        <title>Uncovering the hidden diversity of litter-decomposition mechanisms in mushroom-forming fungi.</title>
        <authorList>
            <person name="Floudas D."/>
            <person name="Bentzer J."/>
            <person name="Ahren D."/>
            <person name="Johansson T."/>
            <person name="Persson P."/>
            <person name="Tunlid A."/>
        </authorList>
    </citation>
    <scope>NUCLEOTIDE SEQUENCE [LARGE SCALE GENOMIC DNA]</scope>
    <source>
        <strain evidence="1 2">CBS 175.51</strain>
    </source>
</reference>
<organism evidence="1 2">
    <name type="scientific">Ephemerocybe angulata</name>
    <dbReference type="NCBI Taxonomy" id="980116"/>
    <lineage>
        <taxon>Eukaryota</taxon>
        <taxon>Fungi</taxon>
        <taxon>Dikarya</taxon>
        <taxon>Basidiomycota</taxon>
        <taxon>Agaricomycotina</taxon>
        <taxon>Agaricomycetes</taxon>
        <taxon>Agaricomycetidae</taxon>
        <taxon>Agaricales</taxon>
        <taxon>Agaricineae</taxon>
        <taxon>Psathyrellaceae</taxon>
        <taxon>Ephemerocybe</taxon>
    </lineage>
</organism>
<comment type="caution">
    <text evidence="1">The sequence shown here is derived from an EMBL/GenBank/DDBJ whole genome shotgun (WGS) entry which is preliminary data.</text>
</comment>
<dbReference type="GO" id="GO:0031505">
    <property type="term" value="P:fungal-type cell wall organization"/>
    <property type="evidence" value="ECO:0007669"/>
    <property type="project" value="TreeGrafter"/>
</dbReference>
<dbReference type="GO" id="GO:0051285">
    <property type="term" value="C:cell cortex of cell tip"/>
    <property type="evidence" value="ECO:0007669"/>
    <property type="project" value="TreeGrafter"/>
</dbReference>
<dbReference type="PANTHER" id="PTHR28019">
    <property type="entry name" value="CELL MEMBRANE PROTEIN YLR413W-RELATED"/>
    <property type="match status" value="1"/>
</dbReference>
<dbReference type="Pfam" id="PF06687">
    <property type="entry name" value="SUR7"/>
    <property type="match status" value="1"/>
</dbReference>
<dbReference type="GO" id="GO:0005886">
    <property type="term" value="C:plasma membrane"/>
    <property type="evidence" value="ECO:0007669"/>
    <property type="project" value="InterPro"/>
</dbReference>
<protein>
    <submittedName>
        <fullName evidence="1">Uncharacterized protein</fullName>
    </submittedName>
</protein>
<proteinExistence type="predicted"/>
<accession>A0A8H5BI00</accession>